<dbReference type="GO" id="GO:0010508">
    <property type="term" value="P:positive regulation of autophagy"/>
    <property type="evidence" value="ECO:0007669"/>
    <property type="project" value="TreeGrafter"/>
</dbReference>
<dbReference type="EC" id="2.7.11.1" evidence="1"/>
<feature type="compositionally biased region" description="Polar residues" evidence="7">
    <location>
        <begin position="391"/>
        <end position="401"/>
    </location>
</feature>
<dbReference type="Pfam" id="PF00069">
    <property type="entry name" value="Pkinase"/>
    <property type="match status" value="1"/>
</dbReference>
<dbReference type="InterPro" id="IPR000719">
    <property type="entry name" value="Prot_kinase_dom"/>
</dbReference>
<evidence type="ECO:0000259" key="8">
    <source>
        <dbReference type="PROSITE" id="PS50011"/>
    </source>
</evidence>
<dbReference type="InterPro" id="IPR011009">
    <property type="entry name" value="Kinase-like_dom_sf"/>
</dbReference>
<evidence type="ECO:0000256" key="3">
    <source>
        <dbReference type="ARBA" id="ARBA00022741"/>
    </source>
</evidence>
<dbReference type="Gene3D" id="1.10.510.10">
    <property type="entry name" value="Transferase(Phosphotransferase) domain 1"/>
    <property type="match status" value="1"/>
</dbReference>
<dbReference type="PROSITE" id="PS50011">
    <property type="entry name" value="PROTEIN_KINASE_DOM"/>
    <property type="match status" value="1"/>
</dbReference>
<keyword evidence="4" id="KW-0418">Kinase</keyword>
<dbReference type="GO" id="GO:0034045">
    <property type="term" value="C:phagophore assembly site membrane"/>
    <property type="evidence" value="ECO:0007669"/>
    <property type="project" value="TreeGrafter"/>
</dbReference>
<evidence type="ECO:0000256" key="7">
    <source>
        <dbReference type="SAM" id="MobiDB-lite"/>
    </source>
</evidence>
<feature type="region of interest" description="Disordered" evidence="7">
    <location>
        <begin position="298"/>
        <end position="324"/>
    </location>
</feature>
<dbReference type="Pfam" id="PF12063">
    <property type="entry name" value="ATG1-like_MIT1"/>
    <property type="match status" value="1"/>
</dbReference>
<dbReference type="SUPFAM" id="SSF56112">
    <property type="entry name" value="Protein kinase-like (PK-like)"/>
    <property type="match status" value="1"/>
</dbReference>
<evidence type="ECO:0000256" key="4">
    <source>
        <dbReference type="ARBA" id="ARBA00022777"/>
    </source>
</evidence>
<keyword evidence="3 6" id="KW-0547">Nucleotide-binding</keyword>
<evidence type="ECO:0000256" key="2">
    <source>
        <dbReference type="ARBA" id="ARBA00022679"/>
    </source>
</evidence>
<keyword evidence="10" id="KW-1185">Reference proteome</keyword>
<dbReference type="PANTHER" id="PTHR24348">
    <property type="entry name" value="SERINE/THREONINE-PROTEIN KINASE UNC-51-RELATED"/>
    <property type="match status" value="1"/>
</dbReference>
<proteinExistence type="predicted"/>
<dbReference type="Gene3D" id="3.30.200.20">
    <property type="entry name" value="Phosphorylase Kinase, domain 1"/>
    <property type="match status" value="1"/>
</dbReference>
<dbReference type="PANTHER" id="PTHR24348:SF22">
    <property type="entry name" value="NON-SPECIFIC SERINE_THREONINE PROTEIN KINASE"/>
    <property type="match status" value="1"/>
</dbReference>
<feature type="region of interest" description="Disordered" evidence="7">
    <location>
        <begin position="342"/>
        <end position="445"/>
    </location>
</feature>
<feature type="compositionally biased region" description="Polar residues" evidence="7">
    <location>
        <begin position="408"/>
        <end position="423"/>
    </location>
</feature>
<dbReference type="PIRSF" id="PIRSF037369">
    <property type="entry name" value="Ser/Thr_PK_unc51"/>
    <property type="match status" value="1"/>
</dbReference>
<dbReference type="InterPro" id="IPR017184">
    <property type="entry name" value="Ser/Thr_kinase_Unc51"/>
</dbReference>
<evidence type="ECO:0000313" key="10">
    <source>
        <dbReference type="Proteomes" id="UP001187531"/>
    </source>
</evidence>
<dbReference type="GO" id="GO:0042594">
    <property type="term" value="P:response to starvation"/>
    <property type="evidence" value="ECO:0007669"/>
    <property type="project" value="TreeGrafter"/>
</dbReference>
<protein>
    <recommendedName>
        <fullName evidence="1">non-specific serine/threonine protein kinase</fullName>
        <ecNumber evidence="1">2.7.11.1</ecNumber>
    </recommendedName>
</protein>
<accession>A0AA88HNM5</accession>
<reference evidence="9" key="1">
    <citation type="submission" date="2023-07" db="EMBL/GenBank/DDBJ databases">
        <title>Chromosome-level genome assembly of Artemia franciscana.</title>
        <authorList>
            <person name="Jo E."/>
        </authorList>
    </citation>
    <scope>NUCLEOTIDE SEQUENCE</scope>
    <source>
        <tissue evidence="9">Whole body</tissue>
    </source>
</reference>
<evidence type="ECO:0000256" key="5">
    <source>
        <dbReference type="ARBA" id="ARBA00022840"/>
    </source>
</evidence>
<feature type="region of interest" description="Disordered" evidence="7">
    <location>
        <begin position="524"/>
        <end position="547"/>
    </location>
</feature>
<dbReference type="PROSITE" id="PS00108">
    <property type="entry name" value="PROTEIN_KINASE_ST"/>
    <property type="match status" value="1"/>
</dbReference>
<dbReference type="InterPro" id="IPR048941">
    <property type="entry name" value="ATG1-like_MIT2"/>
</dbReference>
<dbReference type="GO" id="GO:0000045">
    <property type="term" value="P:autophagosome assembly"/>
    <property type="evidence" value="ECO:0007669"/>
    <property type="project" value="TreeGrafter"/>
</dbReference>
<dbReference type="AlphaFoldDB" id="A0AA88HNM5"/>
<organism evidence="9 10">
    <name type="scientific">Artemia franciscana</name>
    <name type="common">Brine shrimp</name>
    <name type="synonym">Artemia sanfranciscana</name>
    <dbReference type="NCBI Taxonomy" id="6661"/>
    <lineage>
        <taxon>Eukaryota</taxon>
        <taxon>Metazoa</taxon>
        <taxon>Ecdysozoa</taxon>
        <taxon>Arthropoda</taxon>
        <taxon>Crustacea</taxon>
        <taxon>Branchiopoda</taxon>
        <taxon>Anostraca</taxon>
        <taxon>Artemiidae</taxon>
        <taxon>Artemia</taxon>
    </lineage>
</organism>
<evidence type="ECO:0000256" key="6">
    <source>
        <dbReference type="PROSITE-ProRule" id="PRU10141"/>
    </source>
</evidence>
<dbReference type="GO" id="GO:0048675">
    <property type="term" value="P:axon extension"/>
    <property type="evidence" value="ECO:0007669"/>
    <property type="project" value="TreeGrafter"/>
</dbReference>
<feature type="domain" description="Protein kinase" evidence="8">
    <location>
        <begin position="9"/>
        <end position="276"/>
    </location>
</feature>
<dbReference type="GO" id="GO:0034727">
    <property type="term" value="P:piecemeal microautophagy of the nucleus"/>
    <property type="evidence" value="ECO:0007669"/>
    <property type="project" value="TreeGrafter"/>
</dbReference>
<gene>
    <name evidence="9" type="ORF">QYM36_014486</name>
</gene>
<dbReference type="GO" id="GO:0061709">
    <property type="term" value="P:reticulophagy"/>
    <property type="evidence" value="ECO:0007669"/>
    <property type="project" value="TreeGrafter"/>
</dbReference>
<feature type="region of interest" description="Disordered" evidence="7">
    <location>
        <begin position="589"/>
        <end position="610"/>
    </location>
</feature>
<dbReference type="GO" id="GO:0000422">
    <property type="term" value="P:autophagy of mitochondrion"/>
    <property type="evidence" value="ECO:0007669"/>
    <property type="project" value="TreeGrafter"/>
</dbReference>
<dbReference type="InterPro" id="IPR045269">
    <property type="entry name" value="Atg1-like"/>
</dbReference>
<comment type="caution">
    <text evidence="9">The sequence shown here is derived from an EMBL/GenBank/DDBJ whole genome shotgun (WGS) entry which is preliminary data.</text>
</comment>
<dbReference type="GO" id="GO:0005829">
    <property type="term" value="C:cytosol"/>
    <property type="evidence" value="ECO:0007669"/>
    <property type="project" value="TreeGrafter"/>
</dbReference>
<keyword evidence="5 6" id="KW-0067">ATP-binding</keyword>
<feature type="binding site" evidence="6">
    <location>
        <position position="39"/>
    </location>
    <ligand>
        <name>ATP</name>
        <dbReference type="ChEBI" id="CHEBI:30616"/>
    </ligand>
</feature>
<dbReference type="Pfam" id="PF21127">
    <property type="entry name" value="ATG1-like_MIT2"/>
    <property type="match status" value="1"/>
</dbReference>
<dbReference type="InterPro" id="IPR008271">
    <property type="entry name" value="Ser/Thr_kinase_AS"/>
</dbReference>
<dbReference type="EMBL" id="JAVRJZ010000018">
    <property type="protein sequence ID" value="KAK2708872.1"/>
    <property type="molecule type" value="Genomic_DNA"/>
</dbReference>
<dbReference type="GO" id="GO:0004674">
    <property type="term" value="F:protein serine/threonine kinase activity"/>
    <property type="evidence" value="ECO:0007669"/>
    <property type="project" value="UniProtKB-EC"/>
</dbReference>
<dbReference type="PROSITE" id="PS00107">
    <property type="entry name" value="PROTEIN_KINASE_ATP"/>
    <property type="match status" value="1"/>
</dbReference>
<dbReference type="CDD" id="cd14120">
    <property type="entry name" value="STKc_ULK1_2-like"/>
    <property type="match status" value="1"/>
</dbReference>
<sequence>MESIGDYEYNPKDLIGHGAFAVVFKGRHRQNANLIVAIKSITKKNIPKAQNLLGKEVKILKELTEVHHENIVALLDCKESTNHVFLVMEYCNGGDLADYLQAKGTLSEDTIRMFLRQLADAMKALNGKGIVHRDLKPQNILLSHSTQSRTLPQPLEIKLKIADFGFARFLSDGVMAATLCGSPMYMAPEVIMSLHYDAKADLWSLGTIVFQCLTGKAPFQANTPQQLKQFYERNANLAPKIPSGTSQELSNLLNGLLRRNAKDRIEFDEFFNHHFVRKTKLAAPNSVASLPKPLPVKLDPSSIQATPSVPTALPGHPPPSPKGPAVVEKLTENLAKEMESIILSPEKLTTPPPKETQPLSPDEIDDFVLVPSASATPPTPERSPVRPRAYTTGSPRRTSPLAQELLRRQSTSGTSNTLSSPTRALNFDSREPIRESKELPEPLPVPSQRSAFLKYKNINKERACTLPDFSVPTESSTAVVPRSQPISMVRNVTPRELRRISTDISQLSPPSVQFCMGTPSLGIGRQRSPSGSSCGTPPPTHQRMSPGCYTRTMSSPLRRSGSLPTQIPGAMHSPILPNSRFSTLIEVDNGNSSCGSSPPLSRQGTFQRTRSDMNYLSSSPSGHRFGSQRALTYLASRPQSQEIPNDFTLGSSPSNDMSGPIVFVAPELQEETLLEAEHNETLAKLQFVLALVECIIDLAKTLSSPLAVAVEHGIARSPKDSNANSNTHAEQLILYVRCLQYLSSALSLAKEELESKRLQPSSTVKSVVAKLNHRYHDCLKASKSLNTPGNLQNIGLSSPASNVTADKLIYNHALYMCQSAALDELFGSPGDCFRRYQTAQILLHSLQQQVIDPADREVLGRYREAVERRLFCLQEQGYILAYDSS</sequence>
<dbReference type="GO" id="GO:0005776">
    <property type="term" value="C:autophagosome"/>
    <property type="evidence" value="ECO:0007669"/>
    <property type="project" value="TreeGrafter"/>
</dbReference>
<dbReference type="InterPro" id="IPR022708">
    <property type="entry name" value="Atg1-like_tMIT"/>
</dbReference>
<keyword evidence="2" id="KW-0808">Transferase</keyword>
<evidence type="ECO:0000313" key="9">
    <source>
        <dbReference type="EMBL" id="KAK2708872.1"/>
    </source>
</evidence>
<dbReference type="InterPro" id="IPR017441">
    <property type="entry name" value="Protein_kinase_ATP_BS"/>
</dbReference>
<dbReference type="Proteomes" id="UP001187531">
    <property type="component" value="Unassembled WGS sequence"/>
</dbReference>
<feature type="compositionally biased region" description="Basic and acidic residues" evidence="7">
    <location>
        <begin position="428"/>
        <end position="440"/>
    </location>
</feature>
<dbReference type="GO" id="GO:0005524">
    <property type="term" value="F:ATP binding"/>
    <property type="evidence" value="ECO:0007669"/>
    <property type="project" value="UniProtKB-UniRule"/>
</dbReference>
<dbReference type="SMART" id="SM00220">
    <property type="entry name" value="S_TKc"/>
    <property type="match status" value="1"/>
</dbReference>
<evidence type="ECO:0000256" key="1">
    <source>
        <dbReference type="ARBA" id="ARBA00012513"/>
    </source>
</evidence>
<dbReference type="FunFam" id="3.30.200.20:FF:000149">
    <property type="entry name" value="serine/threonine-protein kinase unc-51 isoform X1"/>
    <property type="match status" value="1"/>
</dbReference>
<dbReference type="FunFam" id="1.10.510.10:FF:000493">
    <property type="entry name" value="serine/threonine-protein kinase unc-51 isoform X2"/>
    <property type="match status" value="1"/>
</dbReference>
<name>A0AA88HNM5_ARTSF</name>